<proteinExistence type="predicted"/>
<gene>
    <name evidence="1" type="ORF">AN2V17_06890</name>
</gene>
<name>A0ACB5UFT7_9FIRM</name>
<protein>
    <submittedName>
        <fullName evidence="1">Type IV secretory system conjugative DNA transfer family protein</fullName>
    </submittedName>
</protein>
<keyword evidence="2" id="KW-1185">Reference proteome</keyword>
<dbReference type="Proteomes" id="UP001374599">
    <property type="component" value="Unassembled WGS sequence"/>
</dbReference>
<reference evidence="1" key="1">
    <citation type="submission" date="2023-09" db="EMBL/GenBank/DDBJ databases">
        <title>Vallitalea sediminicola and Vallitalea maricola sp. nov., anaerobic bacteria isolated from marine sediment.</title>
        <authorList>
            <person name="Hirano S."/>
            <person name="Maeda A."/>
            <person name="Terahara T."/>
            <person name="Mori K."/>
            <person name="Hamada M."/>
            <person name="Matsumoto R."/>
            <person name="Kobayashi T."/>
        </authorList>
    </citation>
    <scope>NUCLEOTIDE SEQUENCE</scope>
    <source>
        <strain evidence="1">AN17-2</strain>
    </source>
</reference>
<evidence type="ECO:0000313" key="2">
    <source>
        <dbReference type="Proteomes" id="UP001374599"/>
    </source>
</evidence>
<dbReference type="EMBL" id="BTPU01000009">
    <property type="protein sequence ID" value="GMQ61460.1"/>
    <property type="molecule type" value="Genomic_DNA"/>
</dbReference>
<comment type="caution">
    <text evidence="1">The sequence shown here is derived from an EMBL/GenBank/DDBJ whole genome shotgun (WGS) entry which is preliminary data.</text>
</comment>
<accession>A0ACB5UFT7</accession>
<sequence>MSKKMKKLLILNIPYLVLGLLFTKLPEAWRYTSGADFGEKILHLGEGFSQAFAVPFPSFYPADLLIGLAIGGLLRLMIYVRSKNAKKYRKGIEYGSARWGNAKDIEPYVDPTFQNNVILTQTERLTMNSRPKDPKTARNKNVLIVGGSGSGKTRFWLKPNLMQCHSSFVVTDPKGSIVVECGKLLLREGYKVKILNAINFKKSMHYNPFAYIKSEKDILKLVTTLIANTKGEGKAGDDFWVKAETLLYTALIAYIYYEAPEHEQNFTTLIEFINASEVREDDEEFKNNVNLMFDRLEEKDPQHFAVRQYKKYKLAAGKTAKSILISCGARLAPFDIKELRELTAYDELELDTLGDRKTALFIIISDTDATFNFLVSMCYTQLFNLLCDKADDVYGGRLPVHVRCLIDECANIGQIPNLEKLMATIRSREISACLVLQAQSQLKALYKDNADTIIGNCDSMIFLGGKEKTTLKDLTETLGKETIDMFNTSDTRGSQRSYGINYQRLGKELMSMDELSVMDGGKCILQLRGVRPFFSDKYDITKHPKYKYLSDFDKKNAFDIEKFLSTKLKLKPNDVYEVFDMGKEEETDEPKPTEGQ</sequence>
<evidence type="ECO:0000313" key="1">
    <source>
        <dbReference type="EMBL" id="GMQ61460.1"/>
    </source>
</evidence>
<organism evidence="1 2">
    <name type="scientific">Vallitalea maricola</name>
    <dbReference type="NCBI Taxonomy" id="3074433"/>
    <lineage>
        <taxon>Bacteria</taxon>
        <taxon>Bacillati</taxon>
        <taxon>Bacillota</taxon>
        <taxon>Clostridia</taxon>
        <taxon>Lachnospirales</taxon>
        <taxon>Vallitaleaceae</taxon>
        <taxon>Vallitalea</taxon>
    </lineage>
</organism>